<dbReference type="VEuPathDB" id="FungiDB:CJJ09_004466"/>
<evidence type="ECO:0000313" key="3">
    <source>
        <dbReference type="EMBL" id="KNE01654.1"/>
    </source>
</evidence>
<dbReference type="AlphaFoldDB" id="A0A0L0P5T4"/>
<evidence type="ECO:0000256" key="1">
    <source>
        <dbReference type="SAM" id="Coils"/>
    </source>
</evidence>
<feature type="region of interest" description="Disordered" evidence="2">
    <location>
        <begin position="225"/>
        <end position="260"/>
    </location>
</feature>
<reference evidence="4" key="1">
    <citation type="journal article" date="2015" name="BMC Genomics">
        <title>Draft genome of a commonly misdiagnosed multidrug resistant pathogen Candida auris.</title>
        <authorList>
            <person name="Chatterjee S."/>
            <person name="Alampalli S.V."/>
            <person name="Nageshan R.K."/>
            <person name="Chettiar S.T."/>
            <person name="Joshi S."/>
            <person name="Tatu U.S."/>
        </authorList>
    </citation>
    <scope>NUCLEOTIDE SEQUENCE [LARGE SCALE GENOMIC DNA]</scope>
    <source>
        <strain evidence="4">6684</strain>
    </source>
</reference>
<dbReference type="Proteomes" id="UP000037122">
    <property type="component" value="Unassembled WGS sequence"/>
</dbReference>
<dbReference type="VEuPathDB" id="FungiDB:B9J08_004904"/>
<proteinExistence type="predicted"/>
<organism evidence="3 4">
    <name type="scientific">Candidozyma auris</name>
    <name type="common">Yeast</name>
    <name type="synonym">Candida auris</name>
    <dbReference type="NCBI Taxonomy" id="498019"/>
    <lineage>
        <taxon>Eukaryota</taxon>
        <taxon>Fungi</taxon>
        <taxon>Dikarya</taxon>
        <taxon>Ascomycota</taxon>
        <taxon>Saccharomycotina</taxon>
        <taxon>Pichiomycetes</taxon>
        <taxon>Metschnikowiaceae</taxon>
        <taxon>Candidozyma</taxon>
    </lineage>
</organism>
<gene>
    <name evidence="3" type="ORF">QG37_00989</name>
</gene>
<keyword evidence="1" id="KW-0175">Coiled coil</keyword>
<dbReference type="VEuPathDB" id="FungiDB:CJI96_0003694"/>
<comment type="caution">
    <text evidence="3">The sequence shown here is derived from an EMBL/GenBank/DDBJ whole genome shotgun (WGS) entry which is preliminary data.</text>
</comment>
<evidence type="ECO:0000313" key="4">
    <source>
        <dbReference type="Proteomes" id="UP000037122"/>
    </source>
</evidence>
<name>A0A0L0P5T4_CANAR</name>
<dbReference type="EMBL" id="LGST01000008">
    <property type="protein sequence ID" value="KNE01654.1"/>
    <property type="molecule type" value="Genomic_DNA"/>
</dbReference>
<dbReference type="VEuPathDB" id="FungiDB:CJI97_004988"/>
<sequence>MASVSVVRARGATNEHGFSRSKIPVAFTPPQEKDFSSSLPFRVDYFVLNKTEYVLVKLLAKLWNYPSSYQLIARIVKKSGIPKSDFLFKTTQSLNELLLAEGLLSSNDADKQQFYIPFRFLYSIIENVDVLVGEDSIVQNTESPEKLMIPANDEDHITVSQVFPLYGHVESSLRKDHATFLTLTPLTKLQVYKHEGTYKRVYGSSLSALERELIIRNNNYANFNPGTDADVNEKGDSGRKPLGRSKRQVGSVDPNSLDVSENILPGNGTIPEFLVGPLCRVPNYFVTSGLMNSMQQAALLNAQRPHLSKLQLKFADHKVSKQVQQLLLNNDQEALHSKYYYYKSYRGPGSGNYKDAALVNKINKIRMFSKENAPSSNAVTHLPAHKVRKPMKRRFNRPVKGLIHECYSPENLEVVVNRQRQFTEDFTNLEVLHSTVLFNVLANSYREVSQETWASYYKFRMIDFEKLYLIEKETRQMKRKEELLAEFKKAREEAEALGGLPPQPSKELAELTKPNLTERFTLPTDHVEIMQKLPLELRGDLADPVSQISKPIRYLATYPDKQMPEVLNQIEVVKLPNANSLAWDNIKKYREA</sequence>
<evidence type="ECO:0000256" key="2">
    <source>
        <dbReference type="SAM" id="MobiDB-lite"/>
    </source>
</evidence>
<dbReference type="VEuPathDB" id="FungiDB:QG37_00989"/>
<feature type="coiled-coil region" evidence="1">
    <location>
        <begin position="470"/>
        <end position="500"/>
    </location>
</feature>
<accession>A0A0L0P5T4</accession>
<dbReference type="VEuPathDB" id="FungiDB:CJJ07_001864"/>
<dbReference type="VEuPathDB" id="FungiDB:CJJ09_004467"/>
<protein>
    <submittedName>
        <fullName evidence="3">Uncharacterized protein</fullName>
    </submittedName>
</protein>